<dbReference type="Proteomes" id="UP000253506">
    <property type="component" value="Unassembled WGS sequence"/>
</dbReference>
<gene>
    <name evidence="5" type="ORF">DFP77_15112</name>
</gene>
<dbReference type="AlphaFoldDB" id="A0A368ZHD7"/>
<dbReference type="InterPro" id="IPR044946">
    <property type="entry name" value="Restrct_endonuc_typeI_TRD_sf"/>
</dbReference>
<dbReference type="GO" id="GO:0009307">
    <property type="term" value="P:DNA restriction-modification system"/>
    <property type="evidence" value="ECO:0007669"/>
    <property type="project" value="UniProtKB-KW"/>
</dbReference>
<feature type="domain" description="Type I restriction modification DNA specificity" evidence="4">
    <location>
        <begin position="51"/>
        <end position="161"/>
    </location>
</feature>
<accession>A0A368ZHD7</accession>
<evidence type="ECO:0000259" key="4">
    <source>
        <dbReference type="Pfam" id="PF01420"/>
    </source>
</evidence>
<comment type="similarity">
    <text evidence="1">Belongs to the type-I restriction system S methylase family.</text>
</comment>
<evidence type="ECO:0000256" key="1">
    <source>
        <dbReference type="ARBA" id="ARBA00010923"/>
    </source>
</evidence>
<dbReference type="PANTHER" id="PTHR30408:SF12">
    <property type="entry name" value="TYPE I RESTRICTION ENZYME MJAVIII SPECIFICITY SUBUNIT"/>
    <property type="match status" value="1"/>
</dbReference>
<sequence>MMTTILGKYVSIGSGYPFRGRIELSREGEAFVVQIRNIDADGEILTNELTLTKLPGKKSPDWLLANDILFIAKGTKNTATLVKNVPENTICSPHFFRLRVKPQHNADVLAEFICWQLNQEPAQRYFTVSAEGSLQVSIRKKVLEETPFTLPDFETQTKIVNLHRCAMKEIKTYNQLIENRQLEMTAIASDLLNRLNKNI</sequence>
<evidence type="ECO:0000313" key="6">
    <source>
        <dbReference type="Proteomes" id="UP000253506"/>
    </source>
</evidence>
<dbReference type="InterPro" id="IPR052021">
    <property type="entry name" value="Type-I_RS_S_subunit"/>
</dbReference>
<comment type="caution">
    <text evidence="5">The sequence shown here is derived from an EMBL/GenBank/DDBJ whole genome shotgun (WGS) entry which is preliminary data.</text>
</comment>
<dbReference type="Pfam" id="PF01420">
    <property type="entry name" value="Methylase_S"/>
    <property type="match status" value="1"/>
</dbReference>
<dbReference type="OrthoDB" id="5465337at2"/>
<dbReference type="Gene3D" id="3.90.220.20">
    <property type="entry name" value="DNA methylase specificity domains"/>
    <property type="match status" value="1"/>
</dbReference>
<dbReference type="SUPFAM" id="SSF116734">
    <property type="entry name" value="DNA methylase specificity domain"/>
    <property type="match status" value="1"/>
</dbReference>
<keyword evidence="2" id="KW-0680">Restriction system</keyword>
<evidence type="ECO:0000256" key="2">
    <source>
        <dbReference type="ARBA" id="ARBA00022747"/>
    </source>
</evidence>
<proteinExistence type="inferred from homology"/>
<name>A0A368ZHD7_9GAMM</name>
<dbReference type="InterPro" id="IPR000055">
    <property type="entry name" value="Restrct_endonuc_typeI_TRD"/>
</dbReference>
<reference evidence="5 6" key="1">
    <citation type="submission" date="2018-07" db="EMBL/GenBank/DDBJ databases">
        <title>Genomic Encyclopedia of Type Strains, Phase III (KMG-III): the genomes of soil and plant-associated and newly described type strains.</title>
        <authorList>
            <person name="Whitman W."/>
        </authorList>
    </citation>
    <scope>NUCLEOTIDE SEQUENCE [LARGE SCALE GENOMIC DNA]</scope>
    <source>
        <strain evidence="5 6">CECT 7731</strain>
    </source>
</reference>
<dbReference type="EMBL" id="QPJQ01000051">
    <property type="protein sequence ID" value="RCW93189.1"/>
    <property type="molecule type" value="Genomic_DNA"/>
</dbReference>
<evidence type="ECO:0000313" key="5">
    <source>
        <dbReference type="EMBL" id="RCW93189.1"/>
    </source>
</evidence>
<protein>
    <submittedName>
        <fullName evidence="5">Type I restriction modification DNA specificity protein</fullName>
    </submittedName>
</protein>
<dbReference type="GO" id="GO:0003677">
    <property type="term" value="F:DNA binding"/>
    <property type="evidence" value="ECO:0007669"/>
    <property type="project" value="UniProtKB-KW"/>
</dbReference>
<evidence type="ECO:0000256" key="3">
    <source>
        <dbReference type="ARBA" id="ARBA00023125"/>
    </source>
</evidence>
<dbReference type="PANTHER" id="PTHR30408">
    <property type="entry name" value="TYPE-1 RESTRICTION ENZYME ECOKI SPECIFICITY PROTEIN"/>
    <property type="match status" value="1"/>
</dbReference>
<keyword evidence="3" id="KW-0238">DNA-binding</keyword>
<dbReference type="CDD" id="cd16961">
    <property type="entry name" value="RMtype1_S_TRD-CR_like"/>
    <property type="match status" value="1"/>
</dbReference>
<organism evidence="5 6">
    <name type="scientific">Marinomonas foliarum</name>
    <dbReference type="NCBI Taxonomy" id="491950"/>
    <lineage>
        <taxon>Bacteria</taxon>
        <taxon>Pseudomonadati</taxon>
        <taxon>Pseudomonadota</taxon>
        <taxon>Gammaproteobacteria</taxon>
        <taxon>Oceanospirillales</taxon>
        <taxon>Oceanospirillaceae</taxon>
        <taxon>Marinomonas</taxon>
    </lineage>
</organism>